<dbReference type="InterPro" id="IPR003406">
    <property type="entry name" value="Glyco_trans_14"/>
</dbReference>
<proteinExistence type="predicted"/>
<dbReference type="ExpressionAtlas" id="A0A1D6E040">
    <property type="expression patterns" value="baseline and differential"/>
</dbReference>
<keyword evidence="4" id="KW-0472">Membrane</keyword>
<evidence type="ECO:0000256" key="3">
    <source>
        <dbReference type="ARBA" id="ARBA00022679"/>
    </source>
</evidence>
<sequence>MKLHQVWQLGIKDMKAVPLPRPRAATRRRAWMLAVAAFIFVALVWAYLYPPPRYTSPVRDWLPGRLPAEPAREFTDEERASRVVFRQILTTPPVRSKNSKIAFMFLTPGTLPFERLWEKFFEGHEGRYTIYVHASREKPEHVSPIFVGREIHSEKVMALVPHEEGTELSWWEVVYTPTRPLPKFKFSLARICLPISY</sequence>
<evidence type="ECO:0000256" key="5">
    <source>
        <dbReference type="ARBA" id="ARBA00023180"/>
    </source>
</evidence>
<keyword evidence="3 6" id="KW-0808">Transferase</keyword>
<accession>A0A1D6E040</accession>
<gene>
    <name evidence="6" type="ORF">ZEAMMB73_Zm00001d002382</name>
</gene>
<dbReference type="PANTHER" id="PTHR31042:SF154">
    <property type="entry name" value="CORE-2_I-BRANCHING BETA-16-N-ACETYLGLUCOSAMINYLTRANSFERASE FAMILY PROTEIN"/>
    <property type="match status" value="1"/>
</dbReference>
<comment type="subcellular location">
    <subcellularLocation>
        <location evidence="1">Membrane</location>
        <topology evidence="1">Single-pass type II membrane protein</topology>
    </subcellularLocation>
</comment>
<dbReference type="InterPro" id="IPR044174">
    <property type="entry name" value="BC10-like"/>
</dbReference>
<evidence type="ECO:0000256" key="2">
    <source>
        <dbReference type="ARBA" id="ARBA00022676"/>
    </source>
</evidence>
<dbReference type="EMBL" id="CM007648">
    <property type="protein sequence ID" value="ONM14118.1"/>
    <property type="molecule type" value="Genomic_DNA"/>
</dbReference>
<organism evidence="6">
    <name type="scientific">Zea mays</name>
    <name type="common">Maize</name>
    <dbReference type="NCBI Taxonomy" id="4577"/>
    <lineage>
        <taxon>Eukaryota</taxon>
        <taxon>Viridiplantae</taxon>
        <taxon>Streptophyta</taxon>
        <taxon>Embryophyta</taxon>
        <taxon>Tracheophyta</taxon>
        <taxon>Spermatophyta</taxon>
        <taxon>Magnoliopsida</taxon>
        <taxon>Liliopsida</taxon>
        <taxon>Poales</taxon>
        <taxon>Poaceae</taxon>
        <taxon>PACMAD clade</taxon>
        <taxon>Panicoideae</taxon>
        <taxon>Andropogonodae</taxon>
        <taxon>Andropogoneae</taxon>
        <taxon>Tripsacinae</taxon>
        <taxon>Zea</taxon>
    </lineage>
</organism>
<evidence type="ECO:0000313" key="6">
    <source>
        <dbReference type="EMBL" id="ONM14118.1"/>
    </source>
</evidence>
<keyword evidence="5" id="KW-0325">Glycoprotein</keyword>
<name>A0A1D6E040_MAIZE</name>
<reference evidence="6" key="1">
    <citation type="submission" date="2015-12" db="EMBL/GenBank/DDBJ databases">
        <title>Update maize B73 reference genome by single molecule sequencing technologies.</title>
        <authorList>
            <consortium name="Maize Genome Sequencing Project"/>
            <person name="Ware D."/>
        </authorList>
    </citation>
    <scope>NUCLEOTIDE SEQUENCE [LARGE SCALE GENOMIC DNA]</scope>
    <source>
        <tissue evidence="6">Seedling</tissue>
    </source>
</reference>
<dbReference type="GO" id="GO:0016020">
    <property type="term" value="C:membrane"/>
    <property type="evidence" value="ECO:0007669"/>
    <property type="project" value="UniProtKB-SubCell"/>
</dbReference>
<dbReference type="AlphaFoldDB" id="A0A1D6E040"/>
<protein>
    <submittedName>
        <fullName evidence="6">Core-2/I-branching beta-16-N-acetylglucosaminyltransferase family protein</fullName>
    </submittedName>
</protein>
<evidence type="ECO:0000256" key="4">
    <source>
        <dbReference type="ARBA" id="ARBA00023136"/>
    </source>
</evidence>
<evidence type="ECO:0000256" key="1">
    <source>
        <dbReference type="ARBA" id="ARBA00004606"/>
    </source>
</evidence>
<dbReference type="PANTHER" id="PTHR31042">
    <property type="entry name" value="CORE-2/I-BRANCHING BETA-1,6-N-ACETYLGLUCOSAMINYLTRANSFERASE FAMILY PROTEIN-RELATED"/>
    <property type="match status" value="1"/>
</dbReference>
<keyword evidence="2 6" id="KW-0328">Glycosyltransferase</keyword>
<dbReference type="Pfam" id="PF02485">
    <property type="entry name" value="Branch"/>
    <property type="match status" value="1"/>
</dbReference>
<dbReference type="GO" id="GO:0016757">
    <property type="term" value="F:glycosyltransferase activity"/>
    <property type="evidence" value="ECO:0007669"/>
    <property type="project" value="UniProtKB-KW"/>
</dbReference>